<dbReference type="PANTHER" id="PTHR33607">
    <property type="entry name" value="ENDONUCLEASE-1"/>
    <property type="match status" value="1"/>
</dbReference>
<dbReference type="Proteomes" id="UP000245375">
    <property type="component" value="Unassembled WGS sequence"/>
</dbReference>
<keyword evidence="2" id="KW-0540">Nuclease</keyword>
<dbReference type="SUPFAM" id="SSF54060">
    <property type="entry name" value="His-Me finger endonucleases"/>
    <property type="match status" value="1"/>
</dbReference>
<dbReference type="Gene3D" id="2.60.40.3440">
    <property type="match status" value="2"/>
</dbReference>
<keyword evidence="5" id="KW-0732">Signal</keyword>
<reference evidence="7" key="1">
    <citation type="submission" date="2018-05" db="EMBL/GenBank/DDBJ databases">
        <title>Algibacter marinivivus sp. nov., isolated from sample around a algae.</title>
        <authorList>
            <person name="Lu D."/>
        </authorList>
    </citation>
    <scope>NUCLEOTIDE SEQUENCE [LARGE SCALE GENOMIC DNA]</scope>
    <source>
        <strain evidence="7">ZY111</strain>
    </source>
</reference>
<accession>A0A2U2X9T6</accession>
<evidence type="ECO:0000313" key="7">
    <source>
        <dbReference type="Proteomes" id="UP000245375"/>
    </source>
</evidence>
<feature type="chain" id="PRO_5015551006" evidence="5">
    <location>
        <begin position="22"/>
        <end position="450"/>
    </location>
</feature>
<dbReference type="AlphaFoldDB" id="A0A2U2X9T6"/>
<dbReference type="InterPro" id="IPR007346">
    <property type="entry name" value="Endonuclease-I"/>
</dbReference>
<dbReference type="PANTHER" id="PTHR33607:SF2">
    <property type="entry name" value="ENDONUCLEASE-1"/>
    <property type="match status" value="1"/>
</dbReference>
<sequence>MKKLILILSVLIICGCSSGGGDDSPPTNPEPTDDGKPIAVNDSATTPEDEELALSNLLGNDTVVDNARVTAFDATTSNGGTVSDERTNYLYTPKQGFVGNDTFTYTLCDDDNPANCSTATVTITVTDEGNPVAENDTLNVLENSTKVISNLLQNDTVVDDAVLTSIDNTGTQGTVVLNSDKTVSYTPQNGFLGEDSFTYTICDDDSPNNSCSTATVTITVIKPLSFNIPSELVDYYNGVIFSEDSDLMFSELEDNTQTNHTTILSYGQRHQFLYNADEDESNADNVILMYSGESRYWEEYTSGSNSYSPQTFNTEHVFPQSLLRTDGAVTDLHHLRSCDADVNSNRLNYPFTDGSGSYQLIGETWFPGDEWKGDVARMILYLNVRYDETISRVGTIELFLKWNIEDPVSTFEEQRNNVIYAAQGNRNPFIDNPYLATLVWGGNDAENKWQ</sequence>
<dbReference type="PROSITE" id="PS51257">
    <property type="entry name" value="PROKAR_LIPOPROTEIN"/>
    <property type="match status" value="1"/>
</dbReference>
<name>A0A2U2X9T6_9FLAO</name>
<keyword evidence="3" id="KW-0378">Hydrolase</keyword>
<evidence type="ECO:0000313" key="6">
    <source>
        <dbReference type="EMBL" id="PWH84567.1"/>
    </source>
</evidence>
<organism evidence="6 7">
    <name type="scientific">Algibacter marinivivus</name>
    <dbReference type="NCBI Taxonomy" id="2100723"/>
    <lineage>
        <taxon>Bacteria</taxon>
        <taxon>Pseudomonadati</taxon>
        <taxon>Bacteroidota</taxon>
        <taxon>Flavobacteriia</taxon>
        <taxon>Flavobacteriales</taxon>
        <taxon>Flavobacteriaceae</taxon>
        <taxon>Algibacter</taxon>
    </lineage>
</organism>
<reference evidence="6 7" key="2">
    <citation type="submission" date="2018-05" db="EMBL/GenBank/DDBJ databases">
        <title>Algibacter marinivivus sp. nov., isolated from sample around a algae.</title>
        <authorList>
            <person name="Zhong X."/>
        </authorList>
    </citation>
    <scope>NUCLEOTIDE SEQUENCE [LARGE SCALE GENOMIC DNA]</scope>
    <source>
        <strain evidence="6 7">ZY111</strain>
    </source>
</reference>
<proteinExistence type="inferred from homology"/>
<dbReference type="InterPro" id="IPR044925">
    <property type="entry name" value="His-Me_finger_sf"/>
</dbReference>
<keyword evidence="7" id="KW-1185">Reference proteome</keyword>
<protein>
    <submittedName>
        <fullName evidence="6">Endonuclease I</fullName>
    </submittedName>
</protein>
<dbReference type="RefSeq" id="WP_109352576.1">
    <property type="nucleotide sequence ID" value="NZ_QFRI01000001.1"/>
</dbReference>
<keyword evidence="6" id="KW-0255">Endonuclease</keyword>
<evidence type="ECO:0000256" key="4">
    <source>
        <dbReference type="SAM" id="MobiDB-lite"/>
    </source>
</evidence>
<feature type="region of interest" description="Disordered" evidence="4">
    <location>
        <begin position="19"/>
        <end position="43"/>
    </location>
</feature>
<feature type="signal peptide" evidence="5">
    <location>
        <begin position="1"/>
        <end position="21"/>
    </location>
</feature>
<dbReference type="EMBL" id="QFRI01000001">
    <property type="protein sequence ID" value="PWH84567.1"/>
    <property type="molecule type" value="Genomic_DNA"/>
</dbReference>
<evidence type="ECO:0000256" key="3">
    <source>
        <dbReference type="ARBA" id="ARBA00022801"/>
    </source>
</evidence>
<gene>
    <name evidence="6" type="ORF">DIS18_03870</name>
</gene>
<dbReference type="Pfam" id="PF17963">
    <property type="entry name" value="Big_9"/>
    <property type="match status" value="2"/>
</dbReference>
<dbReference type="OrthoDB" id="9805017at2"/>
<dbReference type="GO" id="GO:0016787">
    <property type="term" value="F:hydrolase activity"/>
    <property type="evidence" value="ECO:0007669"/>
    <property type="project" value="UniProtKB-KW"/>
</dbReference>
<dbReference type="GO" id="GO:0004519">
    <property type="term" value="F:endonuclease activity"/>
    <property type="evidence" value="ECO:0007669"/>
    <property type="project" value="UniProtKB-KW"/>
</dbReference>
<dbReference type="Pfam" id="PF04231">
    <property type="entry name" value="Endonuclease_1"/>
    <property type="match status" value="1"/>
</dbReference>
<evidence type="ECO:0000256" key="5">
    <source>
        <dbReference type="SAM" id="SignalP"/>
    </source>
</evidence>
<comment type="similarity">
    <text evidence="1">Belongs to the EndA/NucM nuclease family.</text>
</comment>
<comment type="caution">
    <text evidence="6">The sequence shown here is derived from an EMBL/GenBank/DDBJ whole genome shotgun (WGS) entry which is preliminary data.</text>
</comment>
<evidence type="ECO:0000256" key="1">
    <source>
        <dbReference type="ARBA" id="ARBA00006429"/>
    </source>
</evidence>
<evidence type="ECO:0000256" key="2">
    <source>
        <dbReference type="ARBA" id="ARBA00022722"/>
    </source>
</evidence>